<feature type="domain" description="GST C-terminal" evidence="2">
    <location>
        <begin position="99"/>
        <end position="257"/>
    </location>
</feature>
<dbReference type="InterPro" id="IPR036282">
    <property type="entry name" value="Glutathione-S-Trfase_C_sf"/>
</dbReference>
<dbReference type="EMBL" id="UWPJ01000027">
    <property type="protein sequence ID" value="VCU71600.1"/>
    <property type="molecule type" value="Genomic_DNA"/>
</dbReference>
<dbReference type="PANTHER" id="PTHR43968:SF6">
    <property type="entry name" value="GLUTATHIONE S-TRANSFERASE OMEGA"/>
    <property type="match status" value="1"/>
</dbReference>
<dbReference type="InterPro" id="IPR050983">
    <property type="entry name" value="GST_Omega/HSP26"/>
</dbReference>
<organism evidence="3 4">
    <name type="scientific">Pigmentiphaga humi</name>
    <dbReference type="NCBI Taxonomy" id="2478468"/>
    <lineage>
        <taxon>Bacteria</taxon>
        <taxon>Pseudomonadati</taxon>
        <taxon>Pseudomonadota</taxon>
        <taxon>Betaproteobacteria</taxon>
        <taxon>Burkholderiales</taxon>
        <taxon>Alcaligenaceae</taxon>
        <taxon>Pigmentiphaga</taxon>
    </lineage>
</organism>
<evidence type="ECO:0000259" key="1">
    <source>
        <dbReference type="PROSITE" id="PS50404"/>
    </source>
</evidence>
<dbReference type="GO" id="GO:0005737">
    <property type="term" value="C:cytoplasm"/>
    <property type="evidence" value="ECO:0007669"/>
    <property type="project" value="TreeGrafter"/>
</dbReference>
<dbReference type="RefSeq" id="WP_160142349.1">
    <property type="nucleotide sequence ID" value="NZ_UWPJ01000027.1"/>
</dbReference>
<dbReference type="SFLD" id="SFLDS00019">
    <property type="entry name" value="Glutathione_Transferase_(cytos"/>
    <property type="match status" value="1"/>
</dbReference>
<dbReference type="PROSITE" id="PS50405">
    <property type="entry name" value="GST_CTER"/>
    <property type="match status" value="1"/>
</dbReference>
<dbReference type="SUPFAM" id="SSF47616">
    <property type="entry name" value="GST C-terminal domain-like"/>
    <property type="match status" value="1"/>
</dbReference>
<protein>
    <submittedName>
        <fullName evidence="3">Maleylpyruvate isomerase</fullName>
        <ecNumber evidence="3">5.2.1.4</ecNumber>
    </submittedName>
</protein>
<evidence type="ECO:0000259" key="2">
    <source>
        <dbReference type="PROSITE" id="PS50405"/>
    </source>
</evidence>
<keyword evidence="4" id="KW-1185">Reference proteome</keyword>
<dbReference type="CDD" id="cd00570">
    <property type="entry name" value="GST_N_family"/>
    <property type="match status" value="1"/>
</dbReference>
<dbReference type="Gene3D" id="3.40.30.10">
    <property type="entry name" value="Glutaredoxin"/>
    <property type="match status" value="1"/>
</dbReference>
<keyword evidence="3" id="KW-0670">Pyruvate</keyword>
<dbReference type="Pfam" id="PF13409">
    <property type="entry name" value="GST_N_2"/>
    <property type="match status" value="1"/>
</dbReference>
<dbReference type="Pfam" id="PF13410">
    <property type="entry name" value="GST_C_2"/>
    <property type="match status" value="1"/>
</dbReference>
<gene>
    <name evidence="3" type="primary">nagL_2</name>
    <name evidence="3" type="ORF">PIGHUM_03685</name>
</gene>
<reference evidence="3 4" key="1">
    <citation type="submission" date="2018-10" db="EMBL/GenBank/DDBJ databases">
        <authorList>
            <person name="Criscuolo A."/>
        </authorList>
    </citation>
    <scope>NUCLEOTIDE SEQUENCE [LARGE SCALE GENOMIC DNA]</scope>
    <source>
        <strain evidence="3">DnA1</strain>
    </source>
</reference>
<dbReference type="OrthoDB" id="9797500at2"/>
<dbReference type="InterPro" id="IPR040079">
    <property type="entry name" value="Glutathione_S-Trfase"/>
</dbReference>
<dbReference type="Proteomes" id="UP000277294">
    <property type="component" value="Unassembled WGS sequence"/>
</dbReference>
<name>A0A3P4B7L1_9BURK</name>
<dbReference type="SFLD" id="SFLDG00358">
    <property type="entry name" value="Main_(cytGST)"/>
    <property type="match status" value="1"/>
</dbReference>
<dbReference type="InterPro" id="IPR004045">
    <property type="entry name" value="Glutathione_S-Trfase_N"/>
</dbReference>
<dbReference type="EC" id="5.2.1.4" evidence="3"/>
<feature type="domain" description="GST N-terminal" evidence="1">
    <location>
        <begin position="13"/>
        <end position="94"/>
    </location>
</feature>
<proteinExistence type="predicted"/>
<dbReference type="GO" id="GO:0050077">
    <property type="term" value="F:maleylpyruvate isomerase activity"/>
    <property type="evidence" value="ECO:0007669"/>
    <property type="project" value="UniProtKB-EC"/>
</dbReference>
<dbReference type="PANTHER" id="PTHR43968">
    <property type="match status" value="1"/>
</dbReference>
<dbReference type="InterPro" id="IPR036249">
    <property type="entry name" value="Thioredoxin-like_sf"/>
</dbReference>
<dbReference type="Gene3D" id="1.20.1050.10">
    <property type="match status" value="1"/>
</dbReference>
<sequence>MTNSNPVDFSQAPGVVLYHGLASTCSKKVRIALMEKGVDFTSRLMDLQAFEHLDPRYIAIHPGGVVPALVYDGHPVIESSVIVEFIDEQFPGLPLSPEDPLARARMRVMKRFADTVAYDSVYMLTWMRLSAPAARRLSSEALAEVLAKVPTGERRERWATVATEGFTDAQINKAADDMRTTLKTVDEWAAEGGEWLLPEQYSLADLSLVPFVQRIFNLAPELAQHSAYPALSAWYARMLDRPAVKRALFFTEDPRASELPNI</sequence>
<dbReference type="PROSITE" id="PS50404">
    <property type="entry name" value="GST_NTER"/>
    <property type="match status" value="1"/>
</dbReference>
<dbReference type="AlphaFoldDB" id="A0A3P4B7L1"/>
<dbReference type="SUPFAM" id="SSF52833">
    <property type="entry name" value="Thioredoxin-like"/>
    <property type="match status" value="1"/>
</dbReference>
<keyword evidence="3" id="KW-0413">Isomerase</keyword>
<evidence type="ECO:0000313" key="4">
    <source>
        <dbReference type="Proteomes" id="UP000277294"/>
    </source>
</evidence>
<evidence type="ECO:0000313" key="3">
    <source>
        <dbReference type="EMBL" id="VCU71600.1"/>
    </source>
</evidence>
<dbReference type="InterPro" id="IPR010987">
    <property type="entry name" value="Glutathione-S-Trfase_C-like"/>
</dbReference>
<accession>A0A3P4B7L1</accession>